<dbReference type="AlphaFoldDB" id="A0A1S1PC31"/>
<keyword evidence="2" id="KW-1185">Reference proteome</keyword>
<comment type="caution">
    <text evidence="1">The sequence shown here is derived from an EMBL/GenBank/DDBJ whole genome shotgun (WGS) entry which is preliminary data.</text>
</comment>
<evidence type="ECO:0000313" key="2">
    <source>
        <dbReference type="Proteomes" id="UP000179769"/>
    </source>
</evidence>
<accession>A0A1S1PC31</accession>
<sequence>MPTLLPGEFADLEPYATVWCLATEAERYGRRLAGSMPEMQEFYDAITPRAEAAIAYCDRFPLDEMPETALNLLHLLYSMISVSFAVEAWKQPRIPDSGAAAVDCVIEPVP</sequence>
<evidence type="ECO:0000313" key="1">
    <source>
        <dbReference type="EMBL" id="OHV19260.1"/>
    </source>
</evidence>
<dbReference type="OrthoDB" id="3481269at2"/>
<organism evidence="1 2">
    <name type="scientific">Parafrankia soli</name>
    <dbReference type="NCBI Taxonomy" id="2599596"/>
    <lineage>
        <taxon>Bacteria</taxon>
        <taxon>Bacillati</taxon>
        <taxon>Actinomycetota</taxon>
        <taxon>Actinomycetes</taxon>
        <taxon>Frankiales</taxon>
        <taxon>Frankiaceae</taxon>
        <taxon>Parafrankia</taxon>
    </lineage>
</organism>
<dbReference type="EMBL" id="MAXA01000282">
    <property type="protein sequence ID" value="OHV19260.1"/>
    <property type="molecule type" value="Genomic_DNA"/>
</dbReference>
<protein>
    <recommendedName>
        <fullName evidence="3">Xaa-Pro dipeptidase</fullName>
    </recommendedName>
</protein>
<name>A0A1S1PC31_9ACTN</name>
<dbReference type="RefSeq" id="WP_071067192.1">
    <property type="nucleotide sequence ID" value="NZ_MAXA01000282.1"/>
</dbReference>
<reference evidence="2" key="1">
    <citation type="submission" date="2016-07" db="EMBL/GenBank/DDBJ databases">
        <title>Frankia sp. NRRL B-16219 Genome sequencing.</title>
        <authorList>
            <person name="Ghodhbane-Gtari F."/>
            <person name="Swanson E."/>
            <person name="Gueddou A."/>
            <person name="Louati M."/>
            <person name="Nouioui I."/>
            <person name="Hezbri K."/>
            <person name="Abebe-Akele F."/>
            <person name="Simpson S."/>
            <person name="Morris K."/>
            <person name="Thomas K."/>
            <person name="Gtari M."/>
            <person name="Tisa L.S."/>
        </authorList>
    </citation>
    <scope>NUCLEOTIDE SEQUENCE [LARGE SCALE GENOMIC DNA]</scope>
    <source>
        <strain evidence="2">NRRL B-16219</strain>
    </source>
</reference>
<dbReference type="Proteomes" id="UP000179769">
    <property type="component" value="Unassembled WGS sequence"/>
</dbReference>
<gene>
    <name evidence="1" type="ORF">BBK14_29340</name>
</gene>
<evidence type="ECO:0008006" key="3">
    <source>
        <dbReference type="Google" id="ProtNLM"/>
    </source>
</evidence>
<proteinExistence type="predicted"/>